<dbReference type="GO" id="GO:0005506">
    <property type="term" value="F:iron ion binding"/>
    <property type="evidence" value="ECO:0007669"/>
    <property type="project" value="InterPro"/>
</dbReference>
<dbReference type="OrthoDB" id="54272at2"/>
<reference evidence="5" key="1">
    <citation type="submission" date="2010-05" db="EMBL/GenBank/DDBJ databases">
        <title>The complete genome of Truepera radiovictris DSM 17093.</title>
        <authorList>
            <consortium name="US DOE Joint Genome Institute (JGI-PGF)"/>
            <person name="Lucas S."/>
            <person name="Copeland A."/>
            <person name="Lapidus A."/>
            <person name="Glavina del Rio T."/>
            <person name="Dalin E."/>
            <person name="Tice H."/>
            <person name="Bruce D."/>
            <person name="Goodwin L."/>
            <person name="Pitluck S."/>
            <person name="Kyrpides N."/>
            <person name="Mavromatis K."/>
            <person name="Ovchinnikova G."/>
            <person name="Munk A.C."/>
            <person name="Detter J.C."/>
            <person name="Han C."/>
            <person name="Tapia R."/>
            <person name="Land M."/>
            <person name="Hauser L."/>
            <person name="Markowitz V."/>
            <person name="Cheng J.-F."/>
            <person name="Hugenholtz P."/>
            <person name="Woyke T."/>
            <person name="Wu D."/>
            <person name="Tindall B."/>
            <person name="Pomrenke H.G."/>
            <person name="Brambilla E."/>
            <person name="Klenk H.-P."/>
            <person name="Eisen J.A."/>
        </authorList>
    </citation>
    <scope>NUCLEOTIDE SEQUENCE [LARGE SCALE GENOMIC DNA]</scope>
    <source>
        <strain evidence="5">DSM 17093 / CIP 108686 / LMG 22925 / RQ-24</strain>
    </source>
</reference>
<evidence type="ECO:0000313" key="5">
    <source>
        <dbReference type="Proteomes" id="UP000000379"/>
    </source>
</evidence>
<dbReference type="EMBL" id="CP002049">
    <property type="protein sequence ID" value="ADI13234.1"/>
    <property type="molecule type" value="Genomic_DNA"/>
</dbReference>
<dbReference type="PRINTS" id="PR00359">
    <property type="entry name" value="BP450"/>
</dbReference>
<keyword evidence="2" id="KW-0560">Oxidoreductase</keyword>
<gene>
    <name evidence="4" type="ordered locus">Trad_0092</name>
</gene>
<dbReference type="InterPro" id="IPR002397">
    <property type="entry name" value="Cyt_P450_B"/>
</dbReference>
<evidence type="ECO:0000256" key="1">
    <source>
        <dbReference type="ARBA" id="ARBA00010617"/>
    </source>
</evidence>
<protein>
    <submittedName>
        <fullName evidence="4">Cytochrome P450</fullName>
    </submittedName>
</protein>
<comment type="similarity">
    <text evidence="1 2">Belongs to the cytochrome P450 family.</text>
</comment>
<keyword evidence="2" id="KW-0479">Metal-binding</keyword>
<dbReference type="AlphaFoldDB" id="D7CXB0"/>
<dbReference type="eggNOG" id="COG2124">
    <property type="taxonomic scope" value="Bacteria"/>
</dbReference>
<feature type="region of interest" description="Disordered" evidence="3">
    <location>
        <begin position="1"/>
        <end position="23"/>
    </location>
</feature>
<evidence type="ECO:0000313" key="4">
    <source>
        <dbReference type="EMBL" id="ADI13234.1"/>
    </source>
</evidence>
<reference evidence="4 5" key="2">
    <citation type="journal article" date="2011" name="Stand. Genomic Sci.">
        <title>Complete genome sequence of Truepera radiovictrix type strain (RQ-24).</title>
        <authorList>
            <person name="Ivanova N."/>
            <person name="Rohde C."/>
            <person name="Munk C."/>
            <person name="Nolan M."/>
            <person name="Lucas S."/>
            <person name="Del Rio T.G."/>
            <person name="Tice H."/>
            <person name="Deshpande S."/>
            <person name="Cheng J.F."/>
            <person name="Tapia R."/>
            <person name="Han C."/>
            <person name="Goodwin L."/>
            <person name="Pitluck S."/>
            <person name="Liolios K."/>
            <person name="Mavromatis K."/>
            <person name="Mikhailova N."/>
            <person name="Pati A."/>
            <person name="Chen A."/>
            <person name="Palaniappan K."/>
            <person name="Land M."/>
            <person name="Hauser L."/>
            <person name="Chang Y.J."/>
            <person name="Jeffries C.D."/>
            <person name="Brambilla E."/>
            <person name="Rohde M."/>
            <person name="Goker M."/>
            <person name="Tindall B.J."/>
            <person name="Woyke T."/>
            <person name="Bristow J."/>
            <person name="Eisen J.A."/>
            <person name="Markowitz V."/>
            <person name="Hugenholtz P."/>
            <person name="Kyrpides N.C."/>
            <person name="Klenk H.P."/>
            <person name="Lapidus A."/>
        </authorList>
    </citation>
    <scope>NUCLEOTIDE SEQUENCE [LARGE SCALE GENOMIC DNA]</scope>
    <source>
        <strain evidence="5">DSM 17093 / CIP 108686 / LMG 22925 / RQ-24</strain>
    </source>
</reference>
<dbReference type="GO" id="GO:0016705">
    <property type="term" value="F:oxidoreductase activity, acting on paired donors, with incorporation or reduction of molecular oxygen"/>
    <property type="evidence" value="ECO:0007669"/>
    <property type="project" value="InterPro"/>
</dbReference>
<accession>D7CXB0</accession>
<dbReference type="STRING" id="649638.Trad_0092"/>
<dbReference type="KEGG" id="tra:Trad_0092"/>
<evidence type="ECO:0000256" key="3">
    <source>
        <dbReference type="SAM" id="MobiDB-lite"/>
    </source>
</evidence>
<organism evidence="4 5">
    <name type="scientific">Truepera radiovictrix (strain DSM 17093 / CIP 108686 / LMG 22925 / RQ-24)</name>
    <dbReference type="NCBI Taxonomy" id="649638"/>
    <lineage>
        <taxon>Bacteria</taxon>
        <taxon>Thermotogati</taxon>
        <taxon>Deinococcota</taxon>
        <taxon>Deinococci</taxon>
        <taxon>Trueperales</taxon>
        <taxon>Trueperaceae</taxon>
        <taxon>Truepera</taxon>
    </lineage>
</organism>
<evidence type="ECO:0000256" key="2">
    <source>
        <dbReference type="RuleBase" id="RU000461"/>
    </source>
</evidence>
<dbReference type="CDD" id="cd00302">
    <property type="entry name" value="cytochrome_P450"/>
    <property type="match status" value="1"/>
</dbReference>
<dbReference type="InterPro" id="IPR036396">
    <property type="entry name" value="Cyt_P450_sf"/>
</dbReference>
<keyword evidence="2" id="KW-0408">Iron</keyword>
<dbReference type="Gene3D" id="1.10.630.10">
    <property type="entry name" value="Cytochrome P450"/>
    <property type="match status" value="1"/>
</dbReference>
<dbReference type="RefSeq" id="WP_013176614.1">
    <property type="nucleotide sequence ID" value="NC_014221.1"/>
</dbReference>
<keyword evidence="2" id="KW-0503">Monooxygenase</keyword>
<proteinExistence type="inferred from homology"/>
<dbReference type="Proteomes" id="UP000000379">
    <property type="component" value="Chromosome"/>
</dbReference>
<keyword evidence="5" id="KW-1185">Reference proteome</keyword>
<sequence>MTDSREGCPVHAAPQSGLKDVRKVARRSAPGAPAIERRGEVWHVRSYAHVRAILRDAEATRQAGFNAESVGAIRMRQPVLFQDGPEHKRYRTAVARFFTPKTVSERYRAMMEALARELIAELVQRGRAELSALSLRLAVQVAAQVVGLTNSRGMEGRLEAFFRLQRFDGLSRSARVLSGARSQLRLLRFYLLDVRPAIAARRRAPQEDVISHLLEKGYKEAEILSECVTYAAAGMATTREFISLAAWHLLEDGELRRTYVAGDAATRQRVLSELLRLEPVVGHLYRRAVQEITLEGAGQTVRIPAGALLDLYVHAANTDPEAVGSAPLAACPARALAPGVQPAVMSFGDGAHRCPGAFIALQESDIFLRQLLALPVRLVRPPTLRYNALIESYEVRGLEVALD</sequence>
<dbReference type="PROSITE" id="PS00086">
    <property type="entry name" value="CYTOCHROME_P450"/>
    <property type="match status" value="1"/>
</dbReference>
<keyword evidence="2" id="KW-0349">Heme</keyword>
<dbReference type="PANTHER" id="PTHR46696">
    <property type="entry name" value="P450, PUTATIVE (EUROFUNG)-RELATED"/>
    <property type="match status" value="1"/>
</dbReference>
<dbReference type="InterPro" id="IPR017972">
    <property type="entry name" value="Cyt_P450_CS"/>
</dbReference>
<dbReference type="HOGENOM" id="CLU_707192_0_0_0"/>
<dbReference type="SUPFAM" id="SSF48264">
    <property type="entry name" value="Cytochrome P450"/>
    <property type="match status" value="1"/>
</dbReference>
<dbReference type="PANTHER" id="PTHR46696:SF1">
    <property type="entry name" value="CYTOCHROME P450 YJIB-RELATED"/>
    <property type="match status" value="1"/>
</dbReference>
<dbReference type="GO" id="GO:0020037">
    <property type="term" value="F:heme binding"/>
    <property type="evidence" value="ECO:0007669"/>
    <property type="project" value="InterPro"/>
</dbReference>
<dbReference type="GO" id="GO:0004497">
    <property type="term" value="F:monooxygenase activity"/>
    <property type="evidence" value="ECO:0007669"/>
    <property type="project" value="UniProtKB-KW"/>
</dbReference>
<dbReference type="InterPro" id="IPR001128">
    <property type="entry name" value="Cyt_P450"/>
</dbReference>
<dbReference type="Pfam" id="PF00067">
    <property type="entry name" value="p450"/>
    <property type="match status" value="1"/>
</dbReference>
<name>D7CXB0_TRURR</name>